<dbReference type="AlphaFoldDB" id="T0CJQ4"/>
<dbReference type="Proteomes" id="UP000829401">
    <property type="component" value="Chromosome"/>
</dbReference>
<reference evidence="2" key="1">
    <citation type="journal article" date="2022" name="G3 (Bethesda)">
        <title>Unveiling the complete genome sequence of Alicyclobacillus acidoterrestris DSM 3922T, a taint-producing strain.</title>
        <authorList>
            <person name="Leonardo I.C."/>
            <person name="Barreto Crespo M.T."/>
            <person name="Gaspar F.B."/>
        </authorList>
    </citation>
    <scope>NUCLEOTIDE SEQUENCE [LARGE SCALE GENOMIC DNA]</scope>
    <source>
        <strain evidence="2">DSM 3922</strain>
    </source>
</reference>
<dbReference type="RefSeq" id="WP_021294829.1">
    <property type="nucleotide sequence ID" value="NZ_AURB01000018.1"/>
</dbReference>
<name>T0CJQ4_ALIAG</name>
<accession>T0CJQ4</accession>
<dbReference type="EMBL" id="CP080467">
    <property type="protein sequence ID" value="UNO49966.1"/>
    <property type="molecule type" value="Genomic_DNA"/>
</dbReference>
<protein>
    <submittedName>
        <fullName evidence="1">Uncharacterized protein</fullName>
    </submittedName>
</protein>
<sequence length="246" mass="26078">MTSTATRSIFASLILSMAVLSGCSDGNVVGNQAGASTTTSTQQKSVTVVSATNNQVNSKQSRTAENVVRYALSWKLSNDQTVYARNAPIPYELIIGNNGVIAVQVPGVTSCYYYLCYVHSINGVWSISGVVAAPVFKPKGSSGLPDPYTQLIGSKLVINGIGTLYSFYDKNTFLTMGNIKLSKSGILPAGKKVILHSGNTATLSTFGHASELFYPAGNKLIWIGGNISDSALLKLVNTKGLNFYES</sequence>
<dbReference type="PROSITE" id="PS51257">
    <property type="entry name" value="PROKAR_LIPOPROTEIN"/>
    <property type="match status" value="1"/>
</dbReference>
<proteinExistence type="predicted"/>
<dbReference type="KEGG" id="aaco:K1I37_05585"/>
<evidence type="ECO:0000313" key="1">
    <source>
        <dbReference type="EMBL" id="UNO49966.1"/>
    </source>
</evidence>
<accession>A0A9E6ZLP9</accession>
<evidence type="ECO:0000313" key="2">
    <source>
        <dbReference type="Proteomes" id="UP000829401"/>
    </source>
</evidence>
<organism evidence="1 2">
    <name type="scientific">Alicyclobacillus acidoterrestris (strain ATCC 49025 / DSM 3922 / CIP 106132 / NCIMB 13137 / GD3B)</name>
    <dbReference type="NCBI Taxonomy" id="1356854"/>
    <lineage>
        <taxon>Bacteria</taxon>
        <taxon>Bacillati</taxon>
        <taxon>Bacillota</taxon>
        <taxon>Bacilli</taxon>
        <taxon>Bacillales</taxon>
        <taxon>Alicyclobacillaceae</taxon>
        <taxon>Alicyclobacillus</taxon>
    </lineage>
</organism>
<gene>
    <name evidence="1" type="ORF">K1I37_05585</name>
</gene>
<keyword evidence="2" id="KW-1185">Reference proteome</keyword>